<evidence type="ECO:0000256" key="3">
    <source>
        <dbReference type="ARBA" id="ARBA00023002"/>
    </source>
</evidence>
<dbReference type="RefSeq" id="WP_207118605.1">
    <property type="nucleotide sequence ID" value="NZ_JAFLEQ010000008.1"/>
</dbReference>
<evidence type="ECO:0000313" key="12">
    <source>
        <dbReference type="Proteomes" id="UP000664332"/>
    </source>
</evidence>
<evidence type="ECO:0000259" key="10">
    <source>
        <dbReference type="Pfam" id="PF14748"/>
    </source>
</evidence>
<dbReference type="InterPro" id="IPR029036">
    <property type="entry name" value="P5CR_dimer"/>
</dbReference>
<dbReference type="SUPFAM" id="SSF48179">
    <property type="entry name" value="6-phosphogluconate dehydrogenase C-terminal domain-like"/>
    <property type="match status" value="1"/>
</dbReference>
<dbReference type="GO" id="GO:0004735">
    <property type="term" value="F:pyrroline-5-carboxylate reductase activity"/>
    <property type="evidence" value="ECO:0007669"/>
    <property type="project" value="UniProtKB-UniRule"/>
</dbReference>
<evidence type="ECO:0000256" key="6">
    <source>
        <dbReference type="NCBIfam" id="TIGR00112"/>
    </source>
</evidence>
<comment type="pathway">
    <text evidence="5 8">Amino-acid biosynthesis; L-proline biosynthesis; L-proline from L-glutamate 5-semialdehyde: step 1/1.</text>
</comment>
<dbReference type="Gene3D" id="1.10.3730.10">
    <property type="entry name" value="ProC C-terminal domain-like"/>
    <property type="match status" value="1"/>
</dbReference>
<proteinExistence type="inferred from homology"/>
<evidence type="ECO:0000256" key="4">
    <source>
        <dbReference type="ARBA" id="ARBA00058118"/>
    </source>
</evidence>
<dbReference type="EMBL" id="JAFLEQ010000008">
    <property type="protein sequence ID" value="MBN9643874.1"/>
    <property type="molecule type" value="Genomic_DNA"/>
</dbReference>
<dbReference type="GO" id="GO:0055129">
    <property type="term" value="P:L-proline biosynthetic process"/>
    <property type="evidence" value="ECO:0007669"/>
    <property type="project" value="UniProtKB-UniRule"/>
</dbReference>
<dbReference type="FunFam" id="1.10.3730.10:FF:000001">
    <property type="entry name" value="Pyrroline-5-carboxylate reductase"/>
    <property type="match status" value="1"/>
</dbReference>
<dbReference type="InterPro" id="IPR008927">
    <property type="entry name" value="6-PGluconate_DH-like_C_sf"/>
</dbReference>
<gene>
    <name evidence="5 11" type="primary">proC</name>
    <name evidence="11" type="ORF">JZY06_04455</name>
</gene>
<dbReference type="Pfam" id="PF14748">
    <property type="entry name" value="P5CR_dimer"/>
    <property type="match status" value="1"/>
</dbReference>
<dbReference type="EC" id="1.5.1.2" evidence="5 6"/>
<dbReference type="PROSITE" id="PS00521">
    <property type="entry name" value="P5CR"/>
    <property type="match status" value="1"/>
</dbReference>
<dbReference type="AlphaFoldDB" id="A0A939DZV7"/>
<feature type="domain" description="Pyrroline-5-carboxylate reductase catalytic N-terminal" evidence="9">
    <location>
        <begin position="4"/>
        <end position="100"/>
    </location>
</feature>
<organism evidence="11 12">
    <name type="scientific">Corynebacterium mendelii</name>
    <dbReference type="NCBI Taxonomy" id="2765362"/>
    <lineage>
        <taxon>Bacteria</taxon>
        <taxon>Bacillati</taxon>
        <taxon>Actinomycetota</taxon>
        <taxon>Actinomycetes</taxon>
        <taxon>Mycobacteriales</taxon>
        <taxon>Corynebacteriaceae</taxon>
        <taxon>Corynebacterium</taxon>
    </lineage>
</organism>
<comment type="similarity">
    <text evidence="1 5 8">Belongs to the pyrroline-5-carboxylate reductase family.</text>
</comment>
<keyword evidence="12" id="KW-1185">Reference proteome</keyword>
<comment type="catalytic activity">
    <reaction evidence="5 8">
        <text>L-proline + NADP(+) = (S)-1-pyrroline-5-carboxylate + NADPH + 2 H(+)</text>
        <dbReference type="Rhea" id="RHEA:14109"/>
        <dbReference type="ChEBI" id="CHEBI:15378"/>
        <dbReference type="ChEBI" id="CHEBI:17388"/>
        <dbReference type="ChEBI" id="CHEBI:57783"/>
        <dbReference type="ChEBI" id="CHEBI:58349"/>
        <dbReference type="ChEBI" id="CHEBI:60039"/>
        <dbReference type="EC" id="1.5.1.2"/>
    </reaction>
</comment>
<sequence>MMKTAILGGGKIGEALLAGLIGGGQQANTIHVTNRDSDRGRELTETYGITHFTDNAAAVADMDVVFVCVKPADTVRVLQEVSATLDTNDSDTLVVSMAAGIPIAALEDVVSAGTPIVRVMPNTPMLIGHGMSAVARGRFVSDDQLDKITELLETVGDVAVVEESKMDAVTAMSGSSPAYLFLVAEAMVDAGVNLGLDRQLAGELVISTLEGAAAMMKESDQEPVELKNDVCSPGGTTIAAVRALEEAGIRAALFRATQACAHRSAELGAQLAPPR</sequence>
<evidence type="ECO:0000256" key="1">
    <source>
        <dbReference type="ARBA" id="ARBA00005525"/>
    </source>
</evidence>
<evidence type="ECO:0000256" key="7">
    <source>
        <dbReference type="PIRSR" id="PIRSR000193-1"/>
    </source>
</evidence>
<dbReference type="NCBIfam" id="TIGR00112">
    <property type="entry name" value="proC"/>
    <property type="match status" value="1"/>
</dbReference>
<protein>
    <recommendedName>
        <fullName evidence="5 6">Pyrroline-5-carboxylate reductase</fullName>
        <shortName evidence="5">P5C reductase</shortName>
        <shortName evidence="5">P5CR</shortName>
        <ecNumber evidence="5 6">1.5.1.2</ecNumber>
    </recommendedName>
    <alternativeName>
        <fullName evidence="5">PCA reductase</fullName>
    </alternativeName>
</protein>
<evidence type="ECO:0000259" key="9">
    <source>
        <dbReference type="Pfam" id="PF03807"/>
    </source>
</evidence>
<comment type="caution">
    <text evidence="11">The sequence shown here is derived from an EMBL/GenBank/DDBJ whole genome shotgun (WGS) entry which is preliminary data.</text>
</comment>
<feature type="binding site" evidence="7">
    <location>
        <position position="55"/>
    </location>
    <ligand>
        <name>NADPH</name>
        <dbReference type="ChEBI" id="CHEBI:57783"/>
    </ligand>
</feature>
<evidence type="ECO:0000256" key="8">
    <source>
        <dbReference type="RuleBase" id="RU003903"/>
    </source>
</evidence>
<feature type="domain" description="Pyrroline-5-carboxylate reductase dimerisation" evidence="10">
    <location>
        <begin position="163"/>
        <end position="267"/>
    </location>
</feature>
<keyword evidence="5 8" id="KW-0641">Proline biosynthesis</keyword>
<dbReference type="InterPro" id="IPR000304">
    <property type="entry name" value="Pyrroline-COOH_reductase"/>
</dbReference>
<dbReference type="GO" id="GO:0005737">
    <property type="term" value="C:cytoplasm"/>
    <property type="evidence" value="ECO:0007669"/>
    <property type="project" value="UniProtKB-SubCell"/>
</dbReference>
<evidence type="ECO:0000256" key="2">
    <source>
        <dbReference type="ARBA" id="ARBA00022857"/>
    </source>
</evidence>
<dbReference type="Gene3D" id="3.40.50.720">
    <property type="entry name" value="NAD(P)-binding Rossmann-like Domain"/>
    <property type="match status" value="1"/>
</dbReference>
<dbReference type="Pfam" id="PF03807">
    <property type="entry name" value="F420_oxidored"/>
    <property type="match status" value="1"/>
</dbReference>
<keyword evidence="2 5" id="KW-0521">NADP</keyword>
<comment type="catalytic activity">
    <reaction evidence="5">
        <text>L-proline + NAD(+) = (S)-1-pyrroline-5-carboxylate + NADH + 2 H(+)</text>
        <dbReference type="Rhea" id="RHEA:14105"/>
        <dbReference type="ChEBI" id="CHEBI:15378"/>
        <dbReference type="ChEBI" id="CHEBI:17388"/>
        <dbReference type="ChEBI" id="CHEBI:57540"/>
        <dbReference type="ChEBI" id="CHEBI:57945"/>
        <dbReference type="ChEBI" id="CHEBI:60039"/>
        <dbReference type="EC" id="1.5.1.2"/>
    </reaction>
</comment>
<evidence type="ECO:0000256" key="5">
    <source>
        <dbReference type="HAMAP-Rule" id="MF_01925"/>
    </source>
</evidence>
<dbReference type="InterPro" id="IPR036291">
    <property type="entry name" value="NAD(P)-bd_dom_sf"/>
</dbReference>
<dbReference type="PANTHER" id="PTHR11645:SF0">
    <property type="entry name" value="PYRROLINE-5-CARBOXYLATE REDUCTASE 3"/>
    <property type="match status" value="1"/>
</dbReference>
<evidence type="ECO:0000313" key="11">
    <source>
        <dbReference type="EMBL" id="MBN9643874.1"/>
    </source>
</evidence>
<dbReference type="PANTHER" id="PTHR11645">
    <property type="entry name" value="PYRROLINE-5-CARBOXYLATE REDUCTASE"/>
    <property type="match status" value="1"/>
</dbReference>
<keyword evidence="3 5" id="KW-0560">Oxidoreductase</keyword>
<dbReference type="InterPro" id="IPR053790">
    <property type="entry name" value="P5CR-like_CS"/>
</dbReference>
<accession>A0A939DZV7</accession>
<dbReference type="InterPro" id="IPR028939">
    <property type="entry name" value="P5C_Rdtase_cat_N"/>
</dbReference>
<dbReference type="Proteomes" id="UP000664332">
    <property type="component" value="Unassembled WGS sequence"/>
</dbReference>
<dbReference type="PIRSF" id="PIRSF000193">
    <property type="entry name" value="Pyrrol-5-carb_rd"/>
    <property type="match status" value="1"/>
</dbReference>
<keyword evidence="5 8" id="KW-0028">Amino-acid biosynthesis</keyword>
<reference evidence="11" key="1">
    <citation type="submission" date="2021-03" db="EMBL/GenBank/DDBJ databases">
        <authorList>
            <person name="Sun Q."/>
        </authorList>
    </citation>
    <scope>NUCLEOTIDE SEQUENCE</scope>
    <source>
        <strain evidence="11">CCM 8862</strain>
    </source>
</reference>
<dbReference type="SUPFAM" id="SSF51735">
    <property type="entry name" value="NAD(P)-binding Rossmann-fold domains"/>
    <property type="match status" value="1"/>
</dbReference>
<dbReference type="HAMAP" id="MF_01925">
    <property type="entry name" value="P5C_reductase"/>
    <property type="match status" value="1"/>
</dbReference>
<name>A0A939DZV7_9CORY</name>
<comment type="function">
    <text evidence="4 5">Catalyzes the reduction of 1-pyrroline-5-carboxylate (PCA) to L-proline.</text>
</comment>
<comment type="subcellular location">
    <subcellularLocation>
        <location evidence="5">Cytoplasm</location>
    </subcellularLocation>
</comment>
<keyword evidence="5" id="KW-0963">Cytoplasm</keyword>